<dbReference type="PANTHER" id="PTHR12835:SF5">
    <property type="entry name" value="BIOTIN--PROTEIN LIGASE"/>
    <property type="match status" value="1"/>
</dbReference>
<dbReference type="Gene3D" id="3.30.930.10">
    <property type="entry name" value="Bira Bifunctional Protein, Domain 2"/>
    <property type="match status" value="1"/>
</dbReference>
<dbReference type="EC" id="6.3.4.15" evidence="3"/>
<evidence type="ECO:0000313" key="3">
    <source>
        <dbReference type="EMBL" id="RAI60191.1"/>
    </source>
</evidence>
<dbReference type="PROSITE" id="PS51733">
    <property type="entry name" value="BPL_LPL_CATALYTIC"/>
    <property type="match status" value="1"/>
</dbReference>
<dbReference type="AlphaFoldDB" id="A0A327MA59"/>
<dbReference type="GO" id="GO:0004077">
    <property type="term" value="F:biotin--[biotin carboxyl-carrier protein] ligase activity"/>
    <property type="evidence" value="ECO:0007669"/>
    <property type="project" value="UniProtKB-EC"/>
</dbReference>
<evidence type="ECO:0000313" key="4">
    <source>
        <dbReference type="Proteomes" id="UP000249065"/>
    </source>
</evidence>
<dbReference type="InterPro" id="IPR004408">
    <property type="entry name" value="Biotin_CoA_COase_ligase"/>
</dbReference>
<organism evidence="3 4">
    <name type="scientific">Roseicella frigidaeris</name>
    <dbReference type="NCBI Taxonomy" id="2230885"/>
    <lineage>
        <taxon>Bacteria</taxon>
        <taxon>Pseudomonadati</taxon>
        <taxon>Pseudomonadota</taxon>
        <taxon>Alphaproteobacteria</taxon>
        <taxon>Acetobacterales</taxon>
        <taxon>Roseomonadaceae</taxon>
        <taxon>Roseicella</taxon>
    </lineage>
</organism>
<sequence>MSGGGEGPAAPVAWRLERHVALPSTADLLAARAESGAAEGLAILAGEQLAGRGRAGRGWASPPGNLYLSVLLRPASPAREAPQWSLLAAVALAEAAGAVLADPAAVRLKWPNDLLVGGAKAAGILVESALTATGGIAWLGLGFGVNLAHAPALPDRPTATLGGVETPERFAARLLQRLGHWVSVQREGGFAPVRAAWLRFGPGAGEAITVRGLPQPGGFAGLAEDGSLLLEIGGRRQAIPAGEILSQGNDRGNARGNAQGNV</sequence>
<dbReference type="PANTHER" id="PTHR12835">
    <property type="entry name" value="BIOTIN PROTEIN LIGASE"/>
    <property type="match status" value="1"/>
</dbReference>
<comment type="caution">
    <text evidence="3">The sequence shown here is derived from an EMBL/GenBank/DDBJ whole genome shotgun (WGS) entry which is preliminary data.</text>
</comment>
<dbReference type="SUPFAM" id="SSF55681">
    <property type="entry name" value="Class II aaRS and biotin synthetases"/>
    <property type="match status" value="1"/>
</dbReference>
<proteinExistence type="predicted"/>
<keyword evidence="1 3" id="KW-0436">Ligase</keyword>
<name>A0A327MA59_9PROT</name>
<dbReference type="OrthoDB" id="9807064at2"/>
<dbReference type="NCBIfam" id="TIGR00121">
    <property type="entry name" value="birA_ligase"/>
    <property type="match status" value="1"/>
</dbReference>
<dbReference type="InterPro" id="IPR004143">
    <property type="entry name" value="BPL_LPL_catalytic"/>
</dbReference>
<evidence type="ECO:0000256" key="1">
    <source>
        <dbReference type="ARBA" id="ARBA00022598"/>
    </source>
</evidence>
<feature type="domain" description="BPL/LPL catalytic" evidence="2">
    <location>
        <begin position="5"/>
        <end position="186"/>
    </location>
</feature>
<dbReference type="EMBL" id="QLIX01000002">
    <property type="protein sequence ID" value="RAI60191.1"/>
    <property type="molecule type" value="Genomic_DNA"/>
</dbReference>
<dbReference type="Pfam" id="PF03099">
    <property type="entry name" value="BPL_LplA_LipB"/>
    <property type="match status" value="1"/>
</dbReference>
<gene>
    <name evidence="3" type="ORF">DOO78_03670</name>
</gene>
<protein>
    <submittedName>
        <fullName evidence="3">Biotin--[acetyl-CoA-carboxylase] ligase</fullName>
        <ecNumber evidence="3">6.3.4.15</ecNumber>
    </submittedName>
</protein>
<accession>A0A327MA59</accession>
<keyword evidence="4" id="KW-1185">Reference proteome</keyword>
<dbReference type="CDD" id="cd16442">
    <property type="entry name" value="BPL"/>
    <property type="match status" value="1"/>
</dbReference>
<dbReference type="Proteomes" id="UP000249065">
    <property type="component" value="Unassembled WGS sequence"/>
</dbReference>
<reference evidence="4" key="1">
    <citation type="submission" date="2018-06" db="EMBL/GenBank/DDBJ databases">
        <authorList>
            <person name="Khan S.A."/>
        </authorList>
    </citation>
    <scope>NUCLEOTIDE SEQUENCE [LARGE SCALE GENOMIC DNA]</scope>
    <source>
        <strain evidence="4">DB-1506</strain>
    </source>
</reference>
<dbReference type="RefSeq" id="WP_111468377.1">
    <property type="nucleotide sequence ID" value="NZ_QLIX01000002.1"/>
</dbReference>
<dbReference type="InterPro" id="IPR045864">
    <property type="entry name" value="aa-tRNA-synth_II/BPL/LPL"/>
</dbReference>
<dbReference type="GO" id="GO:0005737">
    <property type="term" value="C:cytoplasm"/>
    <property type="evidence" value="ECO:0007669"/>
    <property type="project" value="TreeGrafter"/>
</dbReference>
<evidence type="ECO:0000259" key="2">
    <source>
        <dbReference type="PROSITE" id="PS51733"/>
    </source>
</evidence>